<dbReference type="PANTHER" id="PTHR35332:SF2">
    <property type="entry name" value="REGULATION OF ENOLASE PROTEIN 1"/>
    <property type="match status" value="1"/>
</dbReference>
<gene>
    <name evidence="1" type="ORF">HZI73_14890</name>
</gene>
<evidence type="ECO:0000313" key="1">
    <source>
        <dbReference type="EMBL" id="QUI23489.1"/>
    </source>
</evidence>
<organism evidence="1 2">
    <name type="scientific">Vallitalea pronyensis</name>
    <dbReference type="NCBI Taxonomy" id="1348613"/>
    <lineage>
        <taxon>Bacteria</taxon>
        <taxon>Bacillati</taxon>
        <taxon>Bacillota</taxon>
        <taxon>Clostridia</taxon>
        <taxon>Lachnospirales</taxon>
        <taxon>Vallitaleaceae</taxon>
        <taxon>Vallitalea</taxon>
    </lineage>
</organism>
<dbReference type="InterPro" id="IPR009784">
    <property type="entry name" value="DUF1349"/>
</dbReference>
<dbReference type="Proteomes" id="UP000683246">
    <property type="component" value="Chromosome"/>
</dbReference>
<dbReference type="PANTHER" id="PTHR35332">
    <property type="entry name" value="REGULATION OF ENOLASE PROTEIN 1"/>
    <property type="match status" value="1"/>
</dbReference>
<reference evidence="1" key="1">
    <citation type="submission" date="2020-07" db="EMBL/GenBank/DDBJ databases">
        <title>Vallitalea pronyensis genome.</title>
        <authorList>
            <person name="Postec A."/>
        </authorList>
    </citation>
    <scope>NUCLEOTIDE SEQUENCE</scope>
    <source>
        <strain evidence="1">FatNI3</strain>
    </source>
</reference>
<sequence>MFNKWINEPKYFNKEKETIIIESDAKTDFFVAPASDYLAHNAPIYAFDVQGDFTLECKVRPDFKAYYDAGAMMFYVDEKAWIKFAFESTDIGHPAVVSVVTDGASDDANGEKVDSPSIWMKLSKKDKVIGLYFSHDALEWRMVRLFQFDVKNLDKASVGLEAQSPAGLGCKVAFSDIKYTDKAVEDMRKGI</sequence>
<accession>A0A8J8SHJ0</accession>
<dbReference type="KEGG" id="vpy:HZI73_14890"/>
<protein>
    <submittedName>
        <fullName evidence="1">DUF1349 domain-containing protein</fullName>
    </submittedName>
</protein>
<keyword evidence="2" id="KW-1185">Reference proteome</keyword>
<dbReference type="AlphaFoldDB" id="A0A8J8SHJ0"/>
<evidence type="ECO:0000313" key="2">
    <source>
        <dbReference type="Proteomes" id="UP000683246"/>
    </source>
</evidence>
<dbReference type="Gene3D" id="2.60.120.200">
    <property type="match status" value="1"/>
</dbReference>
<name>A0A8J8SHJ0_9FIRM</name>
<dbReference type="InterPro" id="IPR013320">
    <property type="entry name" value="ConA-like_dom_sf"/>
</dbReference>
<dbReference type="SUPFAM" id="SSF49899">
    <property type="entry name" value="Concanavalin A-like lectins/glucanases"/>
    <property type="match status" value="1"/>
</dbReference>
<proteinExistence type="predicted"/>
<dbReference type="Pfam" id="PF07081">
    <property type="entry name" value="DUF1349"/>
    <property type="match status" value="1"/>
</dbReference>
<dbReference type="EMBL" id="CP058649">
    <property type="protein sequence ID" value="QUI23489.1"/>
    <property type="molecule type" value="Genomic_DNA"/>
</dbReference>
<dbReference type="RefSeq" id="WP_212694173.1">
    <property type="nucleotide sequence ID" value="NZ_CP058649.1"/>
</dbReference>